<dbReference type="EMBL" id="CP104694">
    <property type="protein sequence ID" value="UXI69133.1"/>
    <property type="molecule type" value="Genomic_DNA"/>
</dbReference>
<dbReference type="InterPro" id="IPR025392">
    <property type="entry name" value="DUF4124"/>
</dbReference>
<dbReference type="Proteomes" id="UP001064632">
    <property type="component" value="Chromosome"/>
</dbReference>
<evidence type="ECO:0000259" key="2">
    <source>
        <dbReference type="Pfam" id="PF13511"/>
    </source>
</evidence>
<organism evidence="3 4">
    <name type="scientific">Tahibacter amnicola</name>
    <dbReference type="NCBI Taxonomy" id="2976241"/>
    <lineage>
        <taxon>Bacteria</taxon>
        <taxon>Pseudomonadati</taxon>
        <taxon>Pseudomonadota</taxon>
        <taxon>Gammaproteobacteria</taxon>
        <taxon>Lysobacterales</taxon>
        <taxon>Rhodanobacteraceae</taxon>
        <taxon>Tahibacter</taxon>
    </lineage>
</organism>
<feature type="domain" description="DUF4124" evidence="2">
    <location>
        <begin position="17"/>
        <end position="78"/>
    </location>
</feature>
<name>A0ABY6BIF3_9GAMM</name>
<evidence type="ECO:0000313" key="3">
    <source>
        <dbReference type="EMBL" id="UXI69133.1"/>
    </source>
</evidence>
<gene>
    <name evidence="3" type="ORF">N4264_05640</name>
</gene>
<keyword evidence="4" id="KW-1185">Reference proteome</keyword>
<feature type="chain" id="PRO_5046919234" evidence="1">
    <location>
        <begin position="24"/>
        <end position="214"/>
    </location>
</feature>
<keyword evidence="1" id="KW-0732">Signal</keyword>
<evidence type="ECO:0000313" key="4">
    <source>
        <dbReference type="Proteomes" id="UP001064632"/>
    </source>
</evidence>
<sequence>MRVALPGSVLGIGLIVAFGAAAAATTGYRCTDASGRIAFQDKPCTAGHDTTAFQYERGDGAIAEAPPAAPPAPAPAAAPSVVQTPIARPPVPPLFRCVRADNEKVYYSDTGDTAPYAVPAGVLGIPSSSLAENAHVSAPELNRTPIAAPGTSRDIAAAYVQVQDRCVRMSPAEACRQFRVQLDQNLARQRSASGDEREGIRREAQAIAEKLAGC</sequence>
<protein>
    <submittedName>
        <fullName evidence="3">DUF4124 domain-containing protein</fullName>
    </submittedName>
</protein>
<accession>A0ABY6BIF3</accession>
<proteinExistence type="predicted"/>
<feature type="signal peptide" evidence="1">
    <location>
        <begin position="1"/>
        <end position="23"/>
    </location>
</feature>
<evidence type="ECO:0000256" key="1">
    <source>
        <dbReference type="SAM" id="SignalP"/>
    </source>
</evidence>
<dbReference type="RefSeq" id="WP_261696091.1">
    <property type="nucleotide sequence ID" value="NZ_CP104694.1"/>
</dbReference>
<reference evidence="3" key="1">
    <citation type="submission" date="2022-09" db="EMBL/GenBank/DDBJ databases">
        <title>Tahibacter sp. nov., isolated from a fresh water.</title>
        <authorList>
            <person name="Baek J.H."/>
            <person name="Lee J.K."/>
            <person name="Kim J.M."/>
            <person name="Jeon C.O."/>
        </authorList>
    </citation>
    <scope>NUCLEOTIDE SEQUENCE</scope>
    <source>
        <strain evidence="3">W38</strain>
    </source>
</reference>
<dbReference type="Pfam" id="PF13511">
    <property type="entry name" value="DUF4124"/>
    <property type="match status" value="1"/>
</dbReference>